<dbReference type="AlphaFoldDB" id="A0A6L2JJZ4"/>
<reference evidence="1" key="1">
    <citation type="journal article" date="2019" name="Sci. Rep.">
        <title>Draft genome of Tanacetum cinerariifolium, the natural source of mosquito coil.</title>
        <authorList>
            <person name="Yamashiro T."/>
            <person name="Shiraishi A."/>
            <person name="Satake H."/>
            <person name="Nakayama K."/>
        </authorList>
    </citation>
    <scope>NUCLEOTIDE SEQUENCE</scope>
</reference>
<evidence type="ECO:0000313" key="1">
    <source>
        <dbReference type="EMBL" id="GEU37080.1"/>
    </source>
</evidence>
<name>A0A6L2JJZ4_TANCI</name>
<proteinExistence type="predicted"/>
<protein>
    <submittedName>
        <fullName evidence="1">Uncharacterized protein</fullName>
    </submittedName>
</protein>
<gene>
    <name evidence="1" type="ORF">Tci_009058</name>
</gene>
<sequence>MVRRHATNILEGKFMFMDDDGNPLVPTVRSLRMVVLSRSWQREWHESSAASISLSVTWDRRRFSEFALLASLYFTRPKQCPKSPMPFLVGPSQLAISDKRKGRT</sequence>
<dbReference type="EMBL" id="BKCJ010000884">
    <property type="protein sequence ID" value="GEU37080.1"/>
    <property type="molecule type" value="Genomic_DNA"/>
</dbReference>
<organism evidence="1">
    <name type="scientific">Tanacetum cinerariifolium</name>
    <name type="common">Dalmatian daisy</name>
    <name type="synonym">Chrysanthemum cinerariifolium</name>
    <dbReference type="NCBI Taxonomy" id="118510"/>
    <lineage>
        <taxon>Eukaryota</taxon>
        <taxon>Viridiplantae</taxon>
        <taxon>Streptophyta</taxon>
        <taxon>Embryophyta</taxon>
        <taxon>Tracheophyta</taxon>
        <taxon>Spermatophyta</taxon>
        <taxon>Magnoliopsida</taxon>
        <taxon>eudicotyledons</taxon>
        <taxon>Gunneridae</taxon>
        <taxon>Pentapetalae</taxon>
        <taxon>asterids</taxon>
        <taxon>campanulids</taxon>
        <taxon>Asterales</taxon>
        <taxon>Asteraceae</taxon>
        <taxon>Asteroideae</taxon>
        <taxon>Anthemideae</taxon>
        <taxon>Anthemidinae</taxon>
        <taxon>Tanacetum</taxon>
    </lineage>
</organism>
<accession>A0A6L2JJZ4</accession>
<comment type="caution">
    <text evidence="1">The sequence shown here is derived from an EMBL/GenBank/DDBJ whole genome shotgun (WGS) entry which is preliminary data.</text>
</comment>